<keyword evidence="1" id="KW-1133">Transmembrane helix</keyword>
<sequence>MGSLLETGIRNTCMAAHCNLTPWFLVQQMSESYDPQGPISIIVPIFMVSLGVIALLVICARCKQRRVKRHSAGSAPPYSLHYFHKQGASTSSLPKYAQSAPIGAPPPVYIPAASPAPVYMPDP</sequence>
<protein>
    <submittedName>
        <fullName evidence="2">Uncharacterized protein</fullName>
    </submittedName>
</protein>
<reference evidence="2 3" key="1">
    <citation type="submission" date="2014-02" db="EMBL/GenBank/DDBJ databases">
        <title>Transposable element dynamics among asymbiotic and ectomycorrhizal Amanita fungi.</title>
        <authorList>
            <consortium name="DOE Joint Genome Institute"/>
            <person name="Hess J."/>
            <person name="Skrede I."/>
            <person name="Wolfe B."/>
            <person name="LaButti K."/>
            <person name="Ohm R.A."/>
            <person name="Grigoriev I.V."/>
            <person name="Pringle A."/>
        </authorList>
    </citation>
    <scope>NUCLEOTIDE SEQUENCE [LARGE SCALE GENOMIC DNA]</scope>
    <source>
        <strain evidence="2 3">SKay4041</strain>
    </source>
</reference>
<dbReference type="EMBL" id="KZ302087">
    <property type="protein sequence ID" value="PFH47871.1"/>
    <property type="molecule type" value="Genomic_DNA"/>
</dbReference>
<evidence type="ECO:0000256" key="1">
    <source>
        <dbReference type="SAM" id="Phobius"/>
    </source>
</evidence>
<feature type="transmembrane region" description="Helical" evidence="1">
    <location>
        <begin position="39"/>
        <end position="60"/>
    </location>
</feature>
<proteinExistence type="predicted"/>
<gene>
    <name evidence="2" type="ORF">AMATHDRAFT_66604</name>
</gene>
<dbReference type="Proteomes" id="UP000242287">
    <property type="component" value="Unassembled WGS sequence"/>
</dbReference>
<dbReference type="AlphaFoldDB" id="A0A2A9NHV5"/>
<keyword evidence="3" id="KW-1185">Reference proteome</keyword>
<keyword evidence="1" id="KW-0472">Membrane</keyword>
<evidence type="ECO:0000313" key="3">
    <source>
        <dbReference type="Proteomes" id="UP000242287"/>
    </source>
</evidence>
<name>A0A2A9NHV5_9AGAR</name>
<evidence type="ECO:0000313" key="2">
    <source>
        <dbReference type="EMBL" id="PFH47871.1"/>
    </source>
</evidence>
<keyword evidence="1" id="KW-0812">Transmembrane</keyword>
<organism evidence="2 3">
    <name type="scientific">Amanita thiersii Skay4041</name>
    <dbReference type="NCBI Taxonomy" id="703135"/>
    <lineage>
        <taxon>Eukaryota</taxon>
        <taxon>Fungi</taxon>
        <taxon>Dikarya</taxon>
        <taxon>Basidiomycota</taxon>
        <taxon>Agaricomycotina</taxon>
        <taxon>Agaricomycetes</taxon>
        <taxon>Agaricomycetidae</taxon>
        <taxon>Agaricales</taxon>
        <taxon>Pluteineae</taxon>
        <taxon>Amanitaceae</taxon>
        <taxon>Amanita</taxon>
    </lineage>
</organism>
<accession>A0A2A9NHV5</accession>